<keyword evidence="1" id="KW-0235">DNA replication</keyword>
<dbReference type="InterPro" id="IPR003512">
    <property type="entry name" value="Phage_M13_G5P_DNA-bd"/>
</dbReference>
<dbReference type="GO" id="GO:0006260">
    <property type="term" value="P:DNA replication"/>
    <property type="evidence" value="ECO:0007669"/>
    <property type="project" value="UniProtKB-KW"/>
</dbReference>
<evidence type="ECO:0000256" key="1">
    <source>
        <dbReference type="ARBA" id="ARBA00022705"/>
    </source>
</evidence>
<dbReference type="InterPro" id="IPR012340">
    <property type="entry name" value="NA-bd_OB-fold"/>
</dbReference>
<protein>
    <recommendedName>
        <fullName evidence="3">Single-stranded DNA-binding protein</fullName>
    </recommendedName>
</protein>
<proteinExistence type="predicted"/>
<dbReference type="EMBL" id="PQ067315">
    <property type="protein sequence ID" value="XDJ15588.1"/>
    <property type="molecule type" value="Genomic_DNA"/>
</dbReference>
<accession>A0AB39CES4</accession>
<evidence type="ECO:0000256" key="2">
    <source>
        <dbReference type="ARBA" id="ARBA00023125"/>
    </source>
</evidence>
<dbReference type="Pfam" id="PF02303">
    <property type="entry name" value="Phage_DNA_bind"/>
    <property type="match status" value="1"/>
</dbReference>
<organism evidence="4">
    <name type="scientific">Xanthomonas phage fSU1</name>
    <dbReference type="NCBI Taxonomy" id="3238781"/>
    <lineage>
        <taxon>Viruses</taxon>
    </lineage>
</organism>
<sequence>MARNCGHQSNLRRGYTMSGIKVTVLSAEVDERGGTFKDDEGKDREYTTRKQKAKLEAGGFAYPLDVRLEKGQAAYQPGEYELDLEAMVTVNKGAINYSKFHVLRAVKAHARVAA</sequence>
<evidence type="ECO:0000313" key="4">
    <source>
        <dbReference type="EMBL" id="XDJ15588.1"/>
    </source>
</evidence>
<evidence type="ECO:0000256" key="3">
    <source>
        <dbReference type="ARBA" id="ARBA00030596"/>
    </source>
</evidence>
<keyword evidence="2" id="KW-0238">DNA-binding</keyword>
<reference evidence="4" key="1">
    <citation type="submission" date="2024-07" db="EMBL/GenBank/DDBJ databases">
        <authorList>
            <person name="Neoralova M."/>
        </authorList>
    </citation>
    <scope>NUCLEOTIDE SEQUENCE</scope>
</reference>
<dbReference type="SUPFAM" id="SSF50249">
    <property type="entry name" value="Nucleic acid-binding proteins"/>
    <property type="match status" value="1"/>
</dbReference>
<dbReference type="Gene3D" id="2.40.50.140">
    <property type="entry name" value="Nucleic acid-binding proteins"/>
    <property type="match status" value="1"/>
</dbReference>
<name>A0AB39CES4_9VIRU</name>
<dbReference type="GO" id="GO:0003697">
    <property type="term" value="F:single-stranded DNA binding"/>
    <property type="evidence" value="ECO:0007669"/>
    <property type="project" value="InterPro"/>
</dbReference>